<proteinExistence type="predicted"/>
<dbReference type="Proteomes" id="UP000192085">
    <property type="component" value="Chromosome"/>
</dbReference>
<name>A0A1V0NFY8_LACLL</name>
<reference evidence="1 2" key="1">
    <citation type="journal article" date="2017" name="BMC Genomics">
        <title>Comparative and functional genomics of the Lactococcus lactis taxon; insights into evolution and niche adaptation.</title>
        <authorList>
            <person name="Kelleher P."/>
            <person name="Bottacini F."/>
            <person name="Mahony J."/>
            <person name="Kilcawley K.N."/>
            <person name="van Sinderen D."/>
        </authorList>
    </citation>
    <scope>NUCLEOTIDE SEQUENCE [LARGE SCALE GENOMIC DNA]</scope>
    <source>
        <strain evidence="1 2">275</strain>
    </source>
</reference>
<sequence length="37" mass="4333">MNFENLILKEKDVCIVDRLSFVTAMARGKEKAESWFI</sequence>
<accession>A0A1V0NFY8</accession>
<dbReference type="EMBL" id="CP015897">
    <property type="protein sequence ID" value="ARD98842.1"/>
    <property type="molecule type" value="Genomic_DNA"/>
</dbReference>
<evidence type="ECO:0000313" key="1">
    <source>
        <dbReference type="EMBL" id="ARD98842.1"/>
    </source>
</evidence>
<gene>
    <name evidence="1" type="ORF">LL275_1212</name>
</gene>
<organism evidence="1 2">
    <name type="scientific">Lactococcus lactis subsp. lactis</name>
    <name type="common">Streptococcus lactis</name>
    <dbReference type="NCBI Taxonomy" id="1360"/>
    <lineage>
        <taxon>Bacteria</taxon>
        <taxon>Bacillati</taxon>
        <taxon>Bacillota</taxon>
        <taxon>Bacilli</taxon>
        <taxon>Lactobacillales</taxon>
        <taxon>Streptococcaceae</taxon>
        <taxon>Lactococcus</taxon>
    </lineage>
</organism>
<dbReference type="AlphaFoldDB" id="A0A1V0NFY8"/>
<evidence type="ECO:0000313" key="2">
    <source>
        <dbReference type="Proteomes" id="UP000192085"/>
    </source>
</evidence>
<protein>
    <submittedName>
        <fullName evidence="1">Uncharacterized protein</fullName>
    </submittedName>
</protein>